<dbReference type="PANTHER" id="PTHR12521:SF0">
    <property type="entry name" value="ADP-RIBOSE GLYCOHYDROLASE OARD1"/>
    <property type="match status" value="1"/>
</dbReference>
<evidence type="ECO:0000259" key="1">
    <source>
        <dbReference type="PROSITE" id="PS51154"/>
    </source>
</evidence>
<accession>A0A6B9SSW4</accession>
<dbReference type="SUPFAM" id="SSF52949">
    <property type="entry name" value="Macro domain-like"/>
    <property type="match status" value="1"/>
</dbReference>
<feature type="domain" description="Macro" evidence="1">
    <location>
        <begin position="1"/>
        <end position="170"/>
    </location>
</feature>
<protein>
    <recommendedName>
        <fullName evidence="1">Macro domain-containing protein</fullName>
    </recommendedName>
</protein>
<evidence type="ECO:0000313" key="3">
    <source>
        <dbReference type="Proteomes" id="UP000464957"/>
    </source>
</evidence>
<sequence>MIVSEIRGDLVATLAQAIENPNHQRTFIMGQGCNCFIRQGSGIAGQLRRFPEVYQADIDYGREGDPLKLGEFSVALFDKHGTVPQAAVFNLYTQFSMGTRERHAEYSAIKEAIRAMIRYLEDNDDKIYLPLIGAGLAGGDWEIIRHIIDKASGNKEIVIVHFEEGTLIDW</sequence>
<organism evidence="2 3">
    <name type="scientific">Vibrio phage VH1_2019</name>
    <dbReference type="NCBI Taxonomy" id="2686307"/>
    <lineage>
        <taxon>Viruses</taxon>
        <taxon>Duplodnaviria</taxon>
        <taxon>Heunggongvirae</taxon>
        <taxon>Uroviricota</taxon>
        <taxon>Caudoviricetes</taxon>
        <taxon>Pantevenvirales</taxon>
        <taxon>Straboviridae</taxon>
        <taxon>Schizotequatrovirus</taxon>
        <taxon>Schizotequatrovirus KVP40</taxon>
    </lineage>
</organism>
<dbReference type="InterPro" id="IPR002589">
    <property type="entry name" value="Macro_dom"/>
</dbReference>
<reference evidence="2 3" key="1">
    <citation type="submission" date="2019-12" db="EMBL/GenBank/DDBJ databases">
        <authorList>
            <person name="Harris M."/>
            <person name="Ho T.C."/>
            <person name="Fruchtman H."/>
            <person name="Garin M."/>
            <person name="Kubatin V."/>
            <person name="Lu T."/>
            <person name="Xue L."/>
            <person name="Marr M.T."/>
        </authorList>
    </citation>
    <scope>NUCLEOTIDE SEQUENCE [LARGE SCALE GENOMIC DNA]</scope>
</reference>
<dbReference type="EMBL" id="MN794232">
    <property type="protein sequence ID" value="QHJ74275.1"/>
    <property type="molecule type" value="Genomic_DNA"/>
</dbReference>
<dbReference type="InterPro" id="IPR043472">
    <property type="entry name" value="Macro_dom-like"/>
</dbReference>
<dbReference type="Gene3D" id="3.40.220.10">
    <property type="entry name" value="Leucine Aminopeptidase, subunit E, domain 1"/>
    <property type="match status" value="1"/>
</dbReference>
<dbReference type="PROSITE" id="PS51154">
    <property type="entry name" value="MACRO"/>
    <property type="match status" value="1"/>
</dbReference>
<dbReference type="SMART" id="SM00506">
    <property type="entry name" value="A1pp"/>
    <property type="match status" value="1"/>
</dbReference>
<proteinExistence type="predicted"/>
<dbReference type="Pfam" id="PF01661">
    <property type="entry name" value="Macro"/>
    <property type="match status" value="1"/>
</dbReference>
<gene>
    <name evidence="2" type="ORF">VH12019_00356</name>
</gene>
<dbReference type="InterPro" id="IPR050892">
    <property type="entry name" value="ADP-ribose_metab_enzymes"/>
</dbReference>
<dbReference type="Proteomes" id="UP000464957">
    <property type="component" value="Segment"/>
</dbReference>
<dbReference type="PANTHER" id="PTHR12521">
    <property type="entry name" value="PROTEIN C6ORF130"/>
    <property type="match status" value="1"/>
</dbReference>
<dbReference type="GO" id="GO:0140291">
    <property type="term" value="P:peptidyl-glutamate ADP-deribosylation"/>
    <property type="evidence" value="ECO:0007669"/>
    <property type="project" value="TreeGrafter"/>
</dbReference>
<evidence type="ECO:0000313" key="2">
    <source>
        <dbReference type="EMBL" id="QHJ74275.1"/>
    </source>
</evidence>
<name>A0A6B9SSW4_9CAUD</name>